<dbReference type="PIRSF" id="PIRSF001112">
    <property type="entry name" value="Epoxide_hydrolase"/>
    <property type="match status" value="1"/>
</dbReference>
<dbReference type="Proteomes" id="UP000184212">
    <property type="component" value="Unassembled WGS sequence"/>
</dbReference>
<feature type="domain" description="Epoxide hydrolase N-terminal" evidence="4">
    <location>
        <begin position="1"/>
        <end position="106"/>
    </location>
</feature>
<dbReference type="EMBL" id="FQWQ01000001">
    <property type="protein sequence ID" value="SHG95081.1"/>
    <property type="molecule type" value="Genomic_DNA"/>
</dbReference>
<evidence type="ECO:0000313" key="6">
    <source>
        <dbReference type="Proteomes" id="UP000184212"/>
    </source>
</evidence>
<dbReference type="AlphaFoldDB" id="A0A1M5NZY6"/>
<dbReference type="GO" id="GO:0097176">
    <property type="term" value="P:epoxide metabolic process"/>
    <property type="evidence" value="ECO:0007669"/>
    <property type="project" value="TreeGrafter"/>
</dbReference>
<dbReference type="PANTHER" id="PTHR21661:SF35">
    <property type="entry name" value="EPOXIDE HYDROLASE"/>
    <property type="match status" value="1"/>
</dbReference>
<comment type="similarity">
    <text evidence="1">Belongs to the peptidase S33 family.</text>
</comment>
<dbReference type="PRINTS" id="PR00412">
    <property type="entry name" value="EPOXHYDRLASE"/>
</dbReference>
<dbReference type="SUPFAM" id="SSF53474">
    <property type="entry name" value="alpha/beta-Hydrolases"/>
    <property type="match status" value="1"/>
</dbReference>
<protein>
    <submittedName>
        <fullName evidence="5">Epoxide hydrolase N terminus</fullName>
    </submittedName>
</protein>
<proteinExistence type="inferred from homology"/>
<name>A0A1M5NZY6_9BACT</name>
<dbReference type="Pfam" id="PF06441">
    <property type="entry name" value="EHN"/>
    <property type="match status" value="1"/>
</dbReference>
<dbReference type="GO" id="GO:0004301">
    <property type="term" value="F:epoxide hydrolase activity"/>
    <property type="evidence" value="ECO:0007669"/>
    <property type="project" value="TreeGrafter"/>
</dbReference>
<dbReference type="InterPro" id="IPR000639">
    <property type="entry name" value="Epox_hydrolase-like"/>
</dbReference>
<dbReference type="OrthoDB" id="9780765at2"/>
<dbReference type="InterPro" id="IPR029058">
    <property type="entry name" value="AB_hydrolase_fold"/>
</dbReference>
<dbReference type="Gene3D" id="3.40.50.1820">
    <property type="entry name" value="alpha/beta hydrolase"/>
    <property type="match status" value="1"/>
</dbReference>
<keyword evidence="6" id="KW-1185">Reference proteome</keyword>
<evidence type="ECO:0000256" key="2">
    <source>
        <dbReference type="ARBA" id="ARBA00022797"/>
    </source>
</evidence>
<keyword evidence="3 5" id="KW-0378">Hydrolase</keyword>
<accession>A0A1M5NZY6</accession>
<dbReference type="InterPro" id="IPR016292">
    <property type="entry name" value="Epoxide_hydrolase"/>
</dbReference>
<evidence type="ECO:0000259" key="4">
    <source>
        <dbReference type="Pfam" id="PF06441"/>
    </source>
</evidence>
<organism evidence="5 6">
    <name type="scientific">Chryseolinea serpens</name>
    <dbReference type="NCBI Taxonomy" id="947013"/>
    <lineage>
        <taxon>Bacteria</taxon>
        <taxon>Pseudomonadati</taxon>
        <taxon>Bacteroidota</taxon>
        <taxon>Cytophagia</taxon>
        <taxon>Cytophagales</taxon>
        <taxon>Fulvivirgaceae</taxon>
        <taxon>Chryseolinea</taxon>
    </lineage>
</organism>
<reference evidence="5 6" key="1">
    <citation type="submission" date="2016-11" db="EMBL/GenBank/DDBJ databases">
        <authorList>
            <person name="Jaros S."/>
            <person name="Januszkiewicz K."/>
            <person name="Wedrychowicz H."/>
        </authorList>
    </citation>
    <scope>NUCLEOTIDE SEQUENCE [LARGE SCALE GENOMIC DNA]</scope>
    <source>
        <strain evidence="5 6">DSM 24574</strain>
    </source>
</reference>
<dbReference type="InterPro" id="IPR010497">
    <property type="entry name" value="Epoxide_hydro_N"/>
</dbReference>
<sequence length="395" mass="44590">MKPFKIQVSEQEIYDLNERLIKTRWPGEMIQEGWKKGAPADYLKKLVDYWLNKFDWRKQEALLNNYPQFITEIDGQNIHFLHIKSPNPNATPLMLIHGWPGSFADFVNVIEPLTQGPVGDTNSGSAFHLVIPSIPGFGFSTPVKEKGWNMFRIAAAFSTLMEQLGYEKFAVHGGDMGAGITSIISALAAHKLIGTHVNTDFYAVAGLGMFPSDTSFLSDEEKPRLERMKEYKKNGTAYLEIQSTRPQTVAYALSDSPVAQLAWMVEKYKEWTDEDKALPEEAMNIDQMLTNVSLYWFNKIGASSAEMLYENMSMAFNWGADSDAQPSNSWTPPKVFSAMTVFGKPADQSLFKKLLSLTGEPDQYFFHEQGGHFPAMEVPDLLVDDLRKVFDPRRA</sequence>
<dbReference type="PANTHER" id="PTHR21661">
    <property type="entry name" value="EPOXIDE HYDROLASE 1-RELATED"/>
    <property type="match status" value="1"/>
</dbReference>
<dbReference type="STRING" id="947013.SAMN04488109_2604"/>
<evidence type="ECO:0000313" key="5">
    <source>
        <dbReference type="EMBL" id="SHG95081.1"/>
    </source>
</evidence>
<evidence type="ECO:0000256" key="1">
    <source>
        <dbReference type="ARBA" id="ARBA00010088"/>
    </source>
</evidence>
<evidence type="ECO:0000256" key="3">
    <source>
        <dbReference type="ARBA" id="ARBA00022801"/>
    </source>
</evidence>
<gene>
    <name evidence="5" type="ORF">SAMN04488109_2604</name>
</gene>
<keyword evidence="2" id="KW-0058">Aromatic hydrocarbons catabolism</keyword>